<dbReference type="GeneID" id="66927984"/>
<sequence length="589" mass="65994">MMIFEAPAELIDVAIIGAGWYGLKAARTYLDLEPSTNLAVFDGDDSVGGVWSKKRIYPNLVAQVGFGYFNYPGTPMSQDWRPDNNLVSGAMIQQYLEDFAINSGIKPHIRFNSWVEKAERCPRGWRLKVNGRFIEAKKMIIATGVTSVPNETPFKVEQGAIVSHSRDIATNLDDLKTTEHVVVVGAAKSAYDAVYLLCSLGKQVTWIIRPNGSGPMPIMPHEIAGINTITMGSTRLMTYLSPSMFNTRTWLGSFFHRTFMGRWLTSAHWDFITYMSEKAAGFGEAGSIESLKPDLEQSCFWCDSSLGLITITDFWDTLKKGNLNVVRDNVEVAKKGSVLLQSGKEIKCDYVLSATGWGDHFAFLSPELKEELGIPAYGGNHDGDDGKKGSFWYAHDKAAEESVAKSIPLLRGGPKQDKWHPDRKPTKRRWRLYNRCIPLDCARAGDRSLAILGQIHTTQTPTIAGIQSLWAISYMLGEIDLPDENTMIKEVSEYLAWVRMRYGSVGERYPYALFDWIGYLDRLLKEMGLKSRRKSNFISEYLSPYGPHTYADYLTEYIARRPSKGARLNGQIFHDKATTASSNSSDVTI</sequence>
<evidence type="ECO:0000313" key="4">
    <source>
        <dbReference type="EMBL" id="GIJ97896.1"/>
    </source>
</evidence>
<dbReference type="AlphaFoldDB" id="A0A9P3EY62"/>
<protein>
    <submittedName>
        <fullName evidence="4">Uncharacterized protein</fullName>
    </submittedName>
</protein>
<dbReference type="RefSeq" id="XP_043121083.1">
    <property type="nucleotide sequence ID" value="XM_043265148.1"/>
</dbReference>
<keyword evidence="5" id="KW-1185">Reference proteome</keyword>
<dbReference type="OrthoDB" id="2915840at2759"/>
<evidence type="ECO:0000256" key="3">
    <source>
        <dbReference type="ARBA" id="ARBA00023002"/>
    </source>
</evidence>
<dbReference type="PRINTS" id="PR00411">
    <property type="entry name" value="PNDRDTASEI"/>
</dbReference>
<comment type="caution">
    <text evidence="4">The sequence shown here is derived from an EMBL/GenBank/DDBJ whole genome shotgun (WGS) entry which is preliminary data.</text>
</comment>
<evidence type="ECO:0000313" key="5">
    <source>
        <dbReference type="Proteomes" id="UP000710440"/>
    </source>
</evidence>
<reference evidence="4 5" key="1">
    <citation type="submission" date="2021-02" db="EMBL/GenBank/DDBJ databases">
        <title>Pan-genome distribution and transcriptional activeness of fungal secondary metabolism genes in Aspergillus section Fumigati.</title>
        <authorList>
            <person name="Takahashi H."/>
            <person name="Umemura M."/>
            <person name="Ninomiya A."/>
            <person name="Kusuya Y."/>
            <person name="Urayama S."/>
            <person name="Shimizu M."/>
            <person name="Watanabe A."/>
            <person name="Kamei K."/>
            <person name="Yaguchi T."/>
            <person name="Hagiwara D."/>
        </authorList>
    </citation>
    <scope>NUCLEOTIDE SEQUENCE [LARGE SCALE GENOMIC DNA]</scope>
    <source>
        <strain evidence="4 5">IFM 47045</strain>
    </source>
</reference>
<dbReference type="EMBL" id="BOPL01000001">
    <property type="protein sequence ID" value="GIJ97896.1"/>
    <property type="molecule type" value="Genomic_DNA"/>
</dbReference>
<keyword evidence="2" id="KW-0274">FAD</keyword>
<dbReference type="PANTHER" id="PTHR23023">
    <property type="entry name" value="DIMETHYLANILINE MONOOXYGENASE"/>
    <property type="match status" value="1"/>
</dbReference>
<gene>
    <name evidence="4" type="ORF">Aspvir_000002</name>
</gene>
<organism evidence="4 5">
    <name type="scientific">Aspergillus viridinutans</name>
    <dbReference type="NCBI Taxonomy" id="75553"/>
    <lineage>
        <taxon>Eukaryota</taxon>
        <taxon>Fungi</taxon>
        <taxon>Dikarya</taxon>
        <taxon>Ascomycota</taxon>
        <taxon>Pezizomycotina</taxon>
        <taxon>Eurotiomycetes</taxon>
        <taxon>Eurotiomycetidae</taxon>
        <taxon>Eurotiales</taxon>
        <taxon>Aspergillaceae</taxon>
        <taxon>Aspergillus</taxon>
        <taxon>Aspergillus subgen. Fumigati</taxon>
    </lineage>
</organism>
<accession>A0A9P3EY62</accession>
<dbReference type="Gene3D" id="3.50.50.60">
    <property type="entry name" value="FAD/NAD(P)-binding domain"/>
    <property type="match status" value="1"/>
</dbReference>
<evidence type="ECO:0000256" key="2">
    <source>
        <dbReference type="ARBA" id="ARBA00022827"/>
    </source>
</evidence>
<dbReference type="GO" id="GO:0016491">
    <property type="term" value="F:oxidoreductase activity"/>
    <property type="evidence" value="ECO:0007669"/>
    <property type="project" value="UniProtKB-KW"/>
</dbReference>
<dbReference type="Proteomes" id="UP000710440">
    <property type="component" value="Unassembled WGS sequence"/>
</dbReference>
<dbReference type="SUPFAM" id="SSF51905">
    <property type="entry name" value="FAD/NAD(P)-binding domain"/>
    <property type="match status" value="2"/>
</dbReference>
<keyword evidence="3" id="KW-0560">Oxidoreductase</keyword>
<evidence type="ECO:0000256" key="1">
    <source>
        <dbReference type="ARBA" id="ARBA00022630"/>
    </source>
</evidence>
<keyword evidence="1" id="KW-0285">Flavoprotein</keyword>
<dbReference type="InterPro" id="IPR050346">
    <property type="entry name" value="FMO-like"/>
</dbReference>
<dbReference type="InterPro" id="IPR036188">
    <property type="entry name" value="FAD/NAD-bd_sf"/>
</dbReference>
<dbReference type="Pfam" id="PF13738">
    <property type="entry name" value="Pyr_redox_3"/>
    <property type="match status" value="1"/>
</dbReference>
<name>A0A9P3EY62_ASPVI</name>
<proteinExistence type="predicted"/>